<keyword evidence="1" id="KW-1003">Cell membrane</keyword>
<comment type="subcellular location">
    <subcellularLocation>
        <location evidence="1">Cell membrane</location>
        <topology evidence="1">Peripheral membrane protein</topology>
        <orientation evidence="1">Cytoplasmic side</orientation>
    </subcellularLocation>
</comment>
<dbReference type="SMART" id="SM01234">
    <property type="entry name" value="Haemolytic"/>
    <property type="match status" value="1"/>
</dbReference>
<keyword evidence="1" id="KW-0472">Membrane</keyword>
<dbReference type="GO" id="GO:0005886">
    <property type="term" value="C:plasma membrane"/>
    <property type="evidence" value="ECO:0007669"/>
    <property type="project" value="UniProtKB-SubCell"/>
</dbReference>
<comment type="caution">
    <text evidence="2">The sequence shown here is derived from an EMBL/GenBank/DDBJ whole genome shotgun (WGS) entry which is preliminary data.</text>
</comment>
<dbReference type="PANTHER" id="PTHR33383">
    <property type="entry name" value="MEMBRANE PROTEIN INSERTION EFFICIENCY FACTOR-RELATED"/>
    <property type="match status" value="1"/>
</dbReference>
<evidence type="ECO:0000313" key="2">
    <source>
        <dbReference type="EMBL" id="KKS09427.1"/>
    </source>
</evidence>
<dbReference type="EMBL" id="LCBL01000002">
    <property type="protein sequence ID" value="KKS09427.1"/>
    <property type="molecule type" value="Genomic_DNA"/>
</dbReference>
<dbReference type="PATRIC" id="fig|1618344.3.peg.543"/>
<dbReference type="InterPro" id="IPR002696">
    <property type="entry name" value="Membr_insert_effic_factor_YidD"/>
</dbReference>
<proteinExistence type="inferred from homology"/>
<gene>
    <name evidence="2" type="ORF">UU65_C0002G0205</name>
</gene>
<name>A0A0G0WBI3_UNCC2</name>
<dbReference type="PANTHER" id="PTHR33383:SF1">
    <property type="entry name" value="MEMBRANE PROTEIN INSERTION EFFICIENCY FACTOR-RELATED"/>
    <property type="match status" value="1"/>
</dbReference>
<dbReference type="AlphaFoldDB" id="A0A0G0WBI3"/>
<evidence type="ECO:0000256" key="1">
    <source>
        <dbReference type="HAMAP-Rule" id="MF_00386"/>
    </source>
</evidence>
<dbReference type="Pfam" id="PF01809">
    <property type="entry name" value="YidD"/>
    <property type="match status" value="1"/>
</dbReference>
<protein>
    <recommendedName>
        <fullName evidence="1">Putative membrane protein insertion efficiency factor</fullName>
    </recommendedName>
</protein>
<evidence type="ECO:0000313" key="3">
    <source>
        <dbReference type="Proteomes" id="UP000033869"/>
    </source>
</evidence>
<accession>A0A0G0WBI3</accession>
<comment type="function">
    <text evidence="1">Could be involved in insertion of integral membrane proteins into the membrane.</text>
</comment>
<organism evidence="2 3">
    <name type="scientific">candidate division CPR2 bacterium GW2011_GWC1_41_48</name>
    <dbReference type="NCBI Taxonomy" id="1618344"/>
    <lineage>
        <taxon>Bacteria</taxon>
        <taxon>Bacteria division CPR2</taxon>
    </lineage>
</organism>
<dbReference type="NCBIfam" id="TIGR00278">
    <property type="entry name" value="membrane protein insertion efficiency factor YidD"/>
    <property type="match status" value="1"/>
</dbReference>
<reference evidence="2 3" key="1">
    <citation type="journal article" date="2015" name="Nature">
        <title>rRNA introns, odd ribosomes, and small enigmatic genomes across a large radiation of phyla.</title>
        <authorList>
            <person name="Brown C.T."/>
            <person name="Hug L.A."/>
            <person name="Thomas B.C."/>
            <person name="Sharon I."/>
            <person name="Castelle C.J."/>
            <person name="Singh A."/>
            <person name="Wilkins M.J."/>
            <person name="Williams K.H."/>
            <person name="Banfield J.F."/>
        </authorList>
    </citation>
    <scope>NUCLEOTIDE SEQUENCE [LARGE SCALE GENOMIC DNA]</scope>
</reference>
<dbReference type="HAMAP" id="MF_00386">
    <property type="entry name" value="UPF0161_YidD"/>
    <property type="match status" value="1"/>
</dbReference>
<sequence>MKKIAVSLIKIYQKTISPDHGLVKGVFPHGVCRFTPTCSAYTLEAIEKYGFIKGSAMGSRRILRCNPWSKGGDDPVK</sequence>
<comment type="similarity">
    <text evidence="1">Belongs to the UPF0161 family.</text>
</comment>
<dbReference type="Proteomes" id="UP000033869">
    <property type="component" value="Unassembled WGS sequence"/>
</dbReference>